<dbReference type="Proteomes" id="UP000324222">
    <property type="component" value="Unassembled WGS sequence"/>
</dbReference>
<evidence type="ECO:0000313" key="2">
    <source>
        <dbReference type="Proteomes" id="UP000324222"/>
    </source>
</evidence>
<dbReference type="AlphaFoldDB" id="A0A5B7E1L3"/>
<organism evidence="1 2">
    <name type="scientific">Portunus trituberculatus</name>
    <name type="common">Swimming crab</name>
    <name type="synonym">Neptunus trituberculatus</name>
    <dbReference type="NCBI Taxonomy" id="210409"/>
    <lineage>
        <taxon>Eukaryota</taxon>
        <taxon>Metazoa</taxon>
        <taxon>Ecdysozoa</taxon>
        <taxon>Arthropoda</taxon>
        <taxon>Crustacea</taxon>
        <taxon>Multicrustacea</taxon>
        <taxon>Malacostraca</taxon>
        <taxon>Eumalacostraca</taxon>
        <taxon>Eucarida</taxon>
        <taxon>Decapoda</taxon>
        <taxon>Pleocyemata</taxon>
        <taxon>Brachyura</taxon>
        <taxon>Eubrachyura</taxon>
        <taxon>Portunoidea</taxon>
        <taxon>Portunidae</taxon>
        <taxon>Portuninae</taxon>
        <taxon>Portunus</taxon>
    </lineage>
</organism>
<keyword evidence="2" id="KW-1185">Reference proteome</keyword>
<comment type="caution">
    <text evidence="1">The sequence shown here is derived from an EMBL/GenBank/DDBJ whole genome shotgun (WGS) entry which is preliminary data.</text>
</comment>
<gene>
    <name evidence="1" type="ORF">E2C01_020477</name>
</gene>
<proteinExistence type="predicted"/>
<protein>
    <submittedName>
        <fullName evidence="1">Uncharacterized protein</fullName>
    </submittedName>
</protein>
<name>A0A5B7E1L3_PORTR</name>
<evidence type="ECO:0000313" key="1">
    <source>
        <dbReference type="EMBL" id="MPC27309.1"/>
    </source>
</evidence>
<dbReference type="EMBL" id="VSRR010001723">
    <property type="protein sequence ID" value="MPC27309.1"/>
    <property type="molecule type" value="Genomic_DNA"/>
</dbReference>
<reference evidence="1 2" key="1">
    <citation type="submission" date="2019-05" db="EMBL/GenBank/DDBJ databases">
        <title>Another draft genome of Portunus trituberculatus and its Hox gene families provides insights of decapod evolution.</title>
        <authorList>
            <person name="Jeong J.-H."/>
            <person name="Song I."/>
            <person name="Kim S."/>
            <person name="Choi T."/>
            <person name="Kim D."/>
            <person name="Ryu S."/>
            <person name="Kim W."/>
        </authorList>
    </citation>
    <scope>NUCLEOTIDE SEQUENCE [LARGE SCALE GENOMIC DNA]</scope>
    <source>
        <tissue evidence="1">Muscle</tissue>
    </source>
</reference>
<accession>A0A5B7E1L3</accession>
<sequence length="71" mass="7566">MDQINHNVSVEEERLSVRVLGGAGESFCVILVPPGSPRSGQPITIIAIEKRATSASLTHALPGSPARRYVQ</sequence>